<dbReference type="EMBL" id="JAQIZT010000010">
    <property type="protein sequence ID" value="KAJ6982456.1"/>
    <property type="molecule type" value="Genomic_DNA"/>
</dbReference>
<evidence type="ECO:0000313" key="2">
    <source>
        <dbReference type="EMBL" id="KAJ6983853.1"/>
    </source>
</evidence>
<sequence>MGRQCQYTLEENRYNNHVVSCPHRINVLPSMQPGSLAAFQLSTGKGLFLSRGLVRRRPNRVTPAPMVFR</sequence>
<comment type="caution">
    <text evidence="1">The sequence shown here is derived from an EMBL/GenBank/DDBJ whole genome shotgun (WGS) entry which is preliminary data.</text>
</comment>
<organism evidence="1 3">
    <name type="scientific">Populus alba x Populus x berolinensis</name>
    <dbReference type="NCBI Taxonomy" id="444605"/>
    <lineage>
        <taxon>Eukaryota</taxon>
        <taxon>Viridiplantae</taxon>
        <taxon>Streptophyta</taxon>
        <taxon>Embryophyta</taxon>
        <taxon>Tracheophyta</taxon>
        <taxon>Spermatophyta</taxon>
        <taxon>Magnoliopsida</taxon>
        <taxon>eudicotyledons</taxon>
        <taxon>Gunneridae</taxon>
        <taxon>Pentapetalae</taxon>
        <taxon>rosids</taxon>
        <taxon>fabids</taxon>
        <taxon>Malpighiales</taxon>
        <taxon>Salicaceae</taxon>
        <taxon>Saliceae</taxon>
        <taxon>Populus</taxon>
    </lineage>
</organism>
<keyword evidence="3" id="KW-1185">Reference proteome</keyword>
<protein>
    <submittedName>
        <fullName evidence="1">Uncharacterized protein</fullName>
    </submittedName>
</protein>
<evidence type="ECO:0000313" key="3">
    <source>
        <dbReference type="Proteomes" id="UP001164929"/>
    </source>
</evidence>
<dbReference type="EMBL" id="JAQIZT010000010">
    <property type="protein sequence ID" value="KAJ6983853.1"/>
    <property type="molecule type" value="Genomic_DNA"/>
</dbReference>
<gene>
    <name evidence="1" type="ORF">NC653_025538</name>
    <name evidence="2" type="ORF">NC653_026618</name>
</gene>
<proteinExistence type="predicted"/>
<dbReference type="AlphaFoldDB" id="A0AAD6MC10"/>
<evidence type="ECO:0000313" key="1">
    <source>
        <dbReference type="EMBL" id="KAJ6982456.1"/>
    </source>
</evidence>
<reference evidence="1" key="1">
    <citation type="journal article" date="2023" name="Mol. Ecol. Resour.">
        <title>Chromosome-level genome assembly of a triploid poplar Populus alba 'Berolinensis'.</title>
        <authorList>
            <person name="Chen S."/>
            <person name="Yu Y."/>
            <person name="Wang X."/>
            <person name="Wang S."/>
            <person name="Zhang T."/>
            <person name="Zhou Y."/>
            <person name="He R."/>
            <person name="Meng N."/>
            <person name="Wang Y."/>
            <person name="Liu W."/>
            <person name="Liu Z."/>
            <person name="Liu J."/>
            <person name="Guo Q."/>
            <person name="Huang H."/>
            <person name="Sederoff R.R."/>
            <person name="Wang G."/>
            <person name="Qu G."/>
            <person name="Chen S."/>
        </authorList>
    </citation>
    <scope>NUCLEOTIDE SEQUENCE</scope>
    <source>
        <strain evidence="1">SC-2020</strain>
    </source>
</reference>
<accession>A0AAD6MC10</accession>
<name>A0AAD6MC10_9ROSI</name>
<dbReference type="Proteomes" id="UP001164929">
    <property type="component" value="Chromosome 10"/>
</dbReference>